<keyword evidence="2" id="KW-1185">Reference proteome</keyword>
<organism evidence="2 3">
    <name type="scientific">Raphanus sativus</name>
    <name type="common">Radish</name>
    <name type="synonym">Raphanus raphanistrum var. sativus</name>
    <dbReference type="NCBI Taxonomy" id="3726"/>
    <lineage>
        <taxon>Eukaryota</taxon>
        <taxon>Viridiplantae</taxon>
        <taxon>Streptophyta</taxon>
        <taxon>Embryophyta</taxon>
        <taxon>Tracheophyta</taxon>
        <taxon>Spermatophyta</taxon>
        <taxon>Magnoliopsida</taxon>
        <taxon>eudicotyledons</taxon>
        <taxon>Gunneridae</taxon>
        <taxon>Pentapetalae</taxon>
        <taxon>rosids</taxon>
        <taxon>malvids</taxon>
        <taxon>Brassicales</taxon>
        <taxon>Brassicaceae</taxon>
        <taxon>Brassiceae</taxon>
        <taxon>Raphanus</taxon>
    </lineage>
</organism>
<feature type="compositionally biased region" description="Low complexity" evidence="1">
    <location>
        <begin position="241"/>
        <end position="252"/>
    </location>
</feature>
<dbReference type="PANTHER" id="PTHR33257">
    <property type="entry name" value="OS05G0165500 PROTEIN"/>
    <property type="match status" value="1"/>
</dbReference>
<proteinExistence type="predicted"/>
<reference evidence="3" key="2">
    <citation type="submission" date="2025-08" db="UniProtKB">
        <authorList>
            <consortium name="RefSeq"/>
        </authorList>
    </citation>
    <scope>IDENTIFICATION</scope>
    <source>
        <tissue evidence="3">Leaf</tissue>
    </source>
</reference>
<gene>
    <name evidence="3" type="primary">LOC108837599</name>
</gene>
<evidence type="ECO:0000313" key="3">
    <source>
        <dbReference type="RefSeq" id="XP_056860198.1"/>
    </source>
</evidence>
<feature type="compositionally biased region" description="Basic residues" evidence="1">
    <location>
        <begin position="273"/>
        <end position="283"/>
    </location>
</feature>
<protein>
    <submittedName>
        <fullName evidence="3">Uncharacterized protein LOC108837599</fullName>
    </submittedName>
</protein>
<dbReference type="AlphaFoldDB" id="A0A9W3D917"/>
<dbReference type="KEGG" id="rsz:108837599"/>
<dbReference type="RefSeq" id="XP_056860198.1">
    <property type="nucleotide sequence ID" value="XM_057004218.1"/>
</dbReference>
<evidence type="ECO:0000256" key="1">
    <source>
        <dbReference type="SAM" id="MobiDB-lite"/>
    </source>
</evidence>
<dbReference type="OrthoDB" id="1684445at2759"/>
<dbReference type="GeneID" id="108837599"/>
<accession>A0A9W3D917</accession>
<feature type="compositionally biased region" description="Basic and acidic residues" evidence="1">
    <location>
        <begin position="217"/>
        <end position="240"/>
    </location>
</feature>
<feature type="region of interest" description="Disordered" evidence="1">
    <location>
        <begin position="217"/>
        <end position="283"/>
    </location>
</feature>
<dbReference type="PANTHER" id="PTHR33257:SF59">
    <property type="entry name" value="TRANSMEMBRANE PROTEIN"/>
    <property type="match status" value="1"/>
</dbReference>
<dbReference type="Proteomes" id="UP000504610">
    <property type="component" value="Chromosome 2"/>
</dbReference>
<name>A0A9W3D917_RAPSA</name>
<evidence type="ECO:0000313" key="2">
    <source>
        <dbReference type="Proteomes" id="UP000504610"/>
    </source>
</evidence>
<sequence length="283" mass="31907">MRLLNGTLGGFTWAIGNLLGLTTSCRGIDLYLSLIIYTLIFHSISSPYISHLISSVIHRSYNKLLSSHISHSFSLYLYKLAYIMNQERNNTAPTPKASLLLMEDKLCKRGSVISRNSSVGVSSRIFYYYHHRGLDGGVPFKWEMQPGTPINPQPEEIVPPLTPPPALLGRSLTKPSFGDSNKHSLFPANLKLWKWKHLRNRYFSKWSSQSMLSQDYKNARHGDSSSCGESERVELSEDYRSMSSSSSSSSSSSKDRRLVKASPRQWFSGGSPRKLKNIRTGIR</sequence>
<dbReference type="PROSITE" id="PS51257">
    <property type="entry name" value="PROKAR_LIPOPROTEIN"/>
    <property type="match status" value="1"/>
</dbReference>
<reference evidence="2" key="1">
    <citation type="journal article" date="2019" name="Database">
        <title>The radish genome database (RadishGD): an integrated information resource for radish genomics.</title>
        <authorList>
            <person name="Yu H.J."/>
            <person name="Baek S."/>
            <person name="Lee Y.J."/>
            <person name="Cho A."/>
            <person name="Mun J.H."/>
        </authorList>
    </citation>
    <scope>NUCLEOTIDE SEQUENCE [LARGE SCALE GENOMIC DNA]</scope>
    <source>
        <strain evidence="2">cv. WK10039</strain>
    </source>
</reference>